<feature type="region of interest" description="Disordered" evidence="12">
    <location>
        <begin position="1"/>
        <end position="60"/>
    </location>
</feature>
<evidence type="ECO:0000256" key="1">
    <source>
        <dbReference type="ARBA" id="ARBA00004123"/>
    </source>
</evidence>
<dbReference type="Pfam" id="PF26204">
    <property type="entry name" value="Med14_fung"/>
    <property type="match status" value="1"/>
</dbReference>
<accession>A0AAD4Q349</accession>
<keyword evidence="6 11" id="KW-0010">Activator</keyword>
<gene>
    <name evidence="14" type="ORF">BGW36DRAFT_392512</name>
</gene>
<dbReference type="EMBL" id="JAJTJA010000001">
    <property type="protein sequence ID" value="KAH8704724.1"/>
    <property type="molecule type" value="Genomic_DNA"/>
</dbReference>
<dbReference type="InterPro" id="IPR055122">
    <property type="entry name" value="Med14_N"/>
</dbReference>
<evidence type="ECO:0000256" key="8">
    <source>
        <dbReference type="ARBA" id="ARBA00023242"/>
    </source>
</evidence>
<evidence type="ECO:0000313" key="15">
    <source>
        <dbReference type="Proteomes" id="UP001201262"/>
    </source>
</evidence>
<keyword evidence="15" id="KW-1185">Reference proteome</keyword>
<feature type="region of interest" description="Disordered" evidence="12">
    <location>
        <begin position="1045"/>
        <end position="1093"/>
    </location>
</feature>
<protein>
    <recommendedName>
        <fullName evidence="4 11">Mediator of RNA polymerase II transcription subunit 14</fullName>
    </recommendedName>
    <alternativeName>
        <fullName evidence="10 11">Mediator complex subunit 14</fullName>
    </alternativeName>
</protein>
<comment type="caution">
    <text evidence="14">The sequence shown here is derived from an EMBL/GenBank/DDBJ whole genome shotgun (WGS) entry which is preliminary data.</text>
</comment>
<dbReference type="PANTHER" id="PTHR12809:SF2">
    <property type="entry name" value="MEDIATOR OF RNA POLYMERASE II TRANSCRIPTION SUBUNIT 14"/>
    <property type="match status" value="1"/>
</dbReference>
<evidence type="ECO:0000256" key="5">
    <source>
        <dbReference type="ARBA" id="ARBA00023015"/>
    </source>
</evidence>
<reference evidence="14" key="1">
    <citation type="submission" date="2021-12" db="EMBL/GenBank/DDBJ databases">
        <title>Convergent genome expansion in fungi linked to evolution of root-endophyte symbiosis.</title>
        <authorList>
            <consortium name="DOE Joint Genome Institute"/>
            <person name="Ke Y.-H."/>
            <person name="Bonito G."/>
            <person name="Liao H.-L."/>
            <person name="Looney B."/>
            <person name="Rojas-Flechas A."/>
            <person name="Nash J."/>
            <person name="Hameed K."/>
            <person name="Schadt C."/>
            <person name="Martin F."/>
            <person name="Crous P.W."/>
            <person name="Miettinen O."/>
            <person name="Magnuson J.K."/>
            <person name="Labbe J."/>
            <person name="Jacobson D."/>
            <person name="Doktycz M.J."/>
            <person name="Veneault-Fourrey C."/>
            <person name="Kuo A."/>
            <person name="Mondo S."/>
            <person name="Calhoun S."/>
            <person name="Riley R."/>
            <person name="Ohm R."/>
            <person name="LaButti K."/>
            <person name="Andreopoulos B."/>
            <person name="Pangilinan J."/>
            <person name="Nolan M."/>
            <person name="Tritt A."/>
            <person name="Clum A."/>
            <person name="Lipzen A."/>
            <person name="Daum C."/>
            <person name="Barry K."/>
            <person name="Grigoriev I.V."/>
            <person name="Vilgalys R."/>
        </authorList>
    </citation>
    <scope>NUCLEOTIDE SEQUENCE</scope>
    <source>
        <strain evidence="14">PMI_201</strain>
    </source>
</reference>
<evidence type="ECO:0000256" key="4">
    <source>
        <dbReference type="ARBA" id="ARBA00019619"/>
    </source>
</evidence>
<sequence length="1093" mass="122615">MPGLVMDDASASGSRQWANSHDSHGRDRATDLSHKQNGETGTSGKALQYGNGPKESESFNSLTIQKQEKHTAVIPDITQWQNPPELLHITHGFFPFAQLVNRAVQQCWNELSELVTELAEINVASQPSQAALANGKALGNQTTENVQKKVRLLEFAQSKRTEFIKLLVLSQWSRQAEDVSKLIELQSFIRVRHMAYQAAIQRVADMKRDLVRAQVANPDLETALEILTTGRIANMSDLGYKPPKPLSARRLLKTLQKINRIISTRLVTFDSIPVSMNNYHVHDGRVTFFVHKEFEIDLSIAEEDPLSQFYFIDIRFLFTPSSPIPKGRFFNELDVRINNILKSHGLAGCFDFVHNLVLVNKISILFKQAIDLSRGQWAGALRVELLHRILVVQYWPDKVGSKSWVEIGVQSGRQQHRQIPYIGLRWIREGKVVDSSDVVFDMETLSMESILRSVIAIHTSHSLLSAYDRIRSETLFANRQLSIKVQMSTVEPGSCCLHVQLTPSRHLDASLEPVSGSISIHTKPSLLSRLEKGVAAEDDLAARISRLRCIAAMEEIESNAKVIGWEIIDHRRFKVDIRRLFPNNILRASFFRNRVWGASWIIAATTSLNGDDWWILHLKPRPPSNPNQIEQNRPAAGGFSIQSTRVLEGNRLLYRQLSSRFFADLDYSLTGILVMHSNALWLTELACLSSLPTVGQLQLSSNLEVPCLHVNLQMEKLPESLRIHPPAGLKGKSYIQHPITLSYHGFDHQARHAIVMAHGRFHGSLRKLGLMTSKLDESVLIRQRGTAFAMRFVVPPGQTIIVDLCERIQRLNMILSLFETLKQNKTTVQTVSLSRLSFVYGPHEDLRASILIHMNGPDNISDVDPSKFGSQSGSLFSLNLDILFDRPNPHSRIRQSLATILNGTGSGTGIGSVLQLLRLTLPLLRALDRLVTKPLHSPSLNIQISVRGAKAYQIRYSALQFRFLLTTGYHRDRIIWTLKDTTKSQDRREADEPIAAKLQEKIYRGKGLGWHGLGNGAVAEVEQVGNLLSELDSCFSDVSIPVVSEHPPAGTAEQTSRKDTKDSGFGTKEGPQSSRTTLHTSNKTKNRDVIMID</sequence>
<dbReference type="RefSeq" id="XP_046077345.1">
    <property type="nucleotide sequence ID" value="XM_046217704.1"/>
</dbReference>
<evidence type="ECO:0000313" key="14">
    <source>
        <dbReference type="EMBL" id="KAH8704724.1"/>
    </source>
</evidence>
<feature type="compositionally biased region" description="Basic and acidic residues" evidence="12">
    <location>
        <begin position="21"/>
        <end position="37"/>
    </location>
</feature>
<dbReference type="Proteomes" id="UP001201262">
    <property type="component" value="Unassembled WGS sequence"/>
</dbReference>
<evidence type="ECO:0000256" key="9">
    <source>
        <dbReference type="ARBA" id="ARBA00025687"/>
    </source>
</evidence>
<feature type="compositionally biased region" description="Polar residues" evidence="12">
    <location>
        <begin position="1070"/>
        <end position="1083"/>
    </location>
</feature>
<feature type="compositionally biased region" description="Polar residues" evidence="12">
    <location>
        <begin position="11"/>
        <end position="20"/>
    </location>
</feature>
<keyword evidence="7 11" id="KW-0804">Transcription</keyword>
<name>A0AAD4Q349_9EURO</name>
<dbReference type="AlphaFoldDB" id="A0AAD4Q349"/>
<evidence type="ECO:0000256" key="10">
    <source>
        <dbReference type="ARBA" id="ARBA00032007"/>
    </source>
</evidence>
<comment type="subunit">
    <text evidence="3 11">Component of the Mediator complex.</text>
</comment>
<dbReference type="Pfam" id="PF08638">
    <property type="entry name" value="Med14"/>
    <property type="match status" value="1"/>
</dbReference>
<comment type="similarity">
    <text evidence="2 11">Belongs to the Mediator complex subunit 14 family.</text>
</comment>
<evidence type="ECO:0000256" key="2">
    <source>
        <dbReference type="ARBA" id="ARBA00007813"/>
    </source>
</evidence>
<dbReference type="InterPro" id="IPR013947">
    <property type="entry name" value="Mediator_Med14"/>
</dbReference>
<dbReference type="GO" id="GO:0070847">
    <property type="term" value="C:core mediator complex"/>
    <property type="evidence" value="ECO:0007669"/>
    <property type="project" value="TreeGrafter"/>
</dbReference>
<keyword evidence="8 11" id="KW-0539">Nucleus</keyword>
<dbReference type="GO" id="GO:0003712">
    <property type="term" value="F:transcription coregulator activity"/>
    <property type="evidence" value="ECO:0007669"/>
    <property type="project" value="UniProtKB-UniRule"/>
</dbReference>
<organism evidence="14 15">
    <name type="scientific">Talaromyces proteolyticus</name>
    <dbReference type="NCBI Taxonomy" id="1131652"/>
    <lineage>
        <taxon>Eukaryota</taxon>
        <taxon>Fungi</taxon>
        <taxon>Dikarya</taxon>
        <taxon>Ascomycota</taxon>
        <taxon>Pezizomycotina</taxon>
        <taxon>Eurotiomycetes</taxon>
        <taxon>Eurotiomycetidae</taxon>
        <taxon>Eurotiales</taxon>
        <taxon>Trichocomaceae</taxon>
        <taxon>Talaromyces</taxon>
        <taxon>Talaromyces sect. Bacilispori</taxon>
    </lineage>
</organism>
<proteinExistence type="inferred from homology"/>
<evidence type="ECO:0000259" key="13">
    <source>
        <dbReference type="Pfam" id="PF08638"/>
    </source>
</evidence>
<dbReference type="GO" id="GO:0016592">
    <property type="term" value="C:mediator complex"/>
    <property type="evidence" value="ECO:0007669"/>
    <property type="project" value="UniProtKB-UniRule"/>
</dbReference>
<dbReference type="PANTHER" id="PTHR12809">
    <property type="entry name" value="MEDIATOR COMPLEX SUBUNIT"/>
    <property type="match status" value="1"/>
</dbReference>
<feature type="domain" description="Mediator complex subunit MED14 N-terminal" evidence="13">
    <location>
        <begin position="93"/>
        <end position="301"/>
    </location>
</feature>
<evidence type="ECO:0000256" key="7">
    <source>
        <dbReference type="ARBA" id="ARBA00023163"/>
    </source>
</evidence>
<evidence type="ECO:0000256" key="11">
    <source>
        <dbReference type="RuleBase" id="RU365082"/>
    </source>
</evidence>
<evidence type="ECO:0000256" key="3">
    <source>
        <dbReference type="ARBA" id="ARBA00011837"/>
    </source>
</evidence>
<dbReference type="GO" id="GO:0006357">
    <property type="term" value="P:regulation of transcription by RNA polymerase II"/>
    <property type="evidence" value="ECO:0007669"/>
    <property type="project" value="InterPro"/>
</dbReference>
<comment type="function">
    <text evidence="9 11">Component of the Mediator complex, a coactivator involved in the regulated transcription of nearly all RNA polymerase II-dependent genes. Mediator functions as a bridge to convey information from gene-specific regulatory proteins to the basal RNA polymerase II transcription machinery. Mediator is recruited to promoters by direct interactions with regulatory proteins and serves as a scaffold for the assembly of a functional preinitiation complex with RNA polymerase II and the general transcription factors.</text>
</comment>
<dbReference type="GeneID" id="70247991"/>
<keyword evidence="5 11" id="KW-0805">Transcription regulation</keyword>
<evidence type="ECO:0000256" key="6">
    <source>
        <dbReference type="ARBA" id="ARBA00023159"/>
    </source>
</evidence>
<evidence type="ECO:0000256" key="12">
    <source>
        <dbReference type="SAM" id="MobiDB-lite"/>
    </source>
</evidence>
<comment type="subcellular location">
    <subcellularLocation>
        <location evidence="1 11">Nucleus</location>
    </subcellularLocation>
</comment>